<evidence type="ECO:0000256" key="4">
    <source>
        <dbReference type="ARBA" id="ARBA00022679"/>
    </source>
</evidence>
<dbReference type="InterPro" id="IPR004960">
    <property type="entry name" value="LipA_acyltrans"/>
</dbReference>
<dbReference type="RefSeq" id="WP_157302975.1">
    <property type="nucleotide sequence ID" value="NZ_BAAAZB010000021.1"/>
</dbReference>
<evidence type="ECO:0000256" key="6">
    <source>
        <dbReference type="ARBA" id="ARBA00023315"/>
    </source>
</evidence>
<keyword evidence="7" id="KW-0812">Transmembrane</keyword>
<dbReference type="CDD" id="cd07984">
    <property type="entry name" value="LPLAT_LABLAT-like"/>
    <property type="match status" value="1"/>
</dbReference>
<keyword evidence="3" id="KW-0997">Cell inner membrane</keyword>
<dbReference type="GO" id="GO:0016746">
    <property type="term" value="F:acyltransferase activity"/>
    <property type="evidence" value="ECO:0007669"/>
    <property type="project" value="UniProtKB-KW"/>
</dbReference>
<feature type="transmembrane region" description="Helical" evidence="7">
    <location>
        <begin position="12"/>
        <end position="35"/>
    </location>
</feature>
<dbReference type="EMBL" id="WRXO01000010">
    <property type="protein sequence ID" value="MVT44171.1"/>
    <property type="molecule type" value="Genomic_DNA"/>
</dbReference>
<reference evidence="8 9" key="1">
    <citation type="submission" date="2019-12" db="EMBL/GenBank/DDBJ databases">
        <title>The draft genomic sequence of strain Chitinophaga oryziterrae JCM 16595.</title>
        <authorList>
            <person name="Zhang X."/>
        </authorList>
    </citation>
    <scope>NUCLEOTIDE SEQUENCE [LARGE SCALE GENOMIC DNA]</scope>
    <source>
        <strain evidence="8 9">JCM 16595</strain>
    </source>
</reference>
<keyword evidence="5 7" id="KW-0472">Membrane</keyword>
<name>A0A6N8JI54_9BACT</name>
<evidence type="ECO:0000256" key="1">
    <source>
        <dbReference type="ARBA" id="ARBA00004533"/>
    </source>
</evidence>
<keyword evidence="6 8" id="KW-0012">Acyltransferase</keyword>
<keyword evidence="4 8" id="KW-0808">Transferase</keyword>
<dbReference type="OrthoDB" id="9801955at2"/>
<protein>
    <submittedName>
        <fullName evidence="8">Lipid A biosynthesis acyltransferase</fullName>
    </submittedName>
</protein>
<dbReference type="PANTHER" id="PTHR30606:SF10">
    <property type="entry name" value="PHOSPHATIDYLINOSITOL MANNOSIDE ACYLTRANSFERASE"/>
    <property type="match status" value="1"/>
</dbReference>
<evidence type="ECO:0000256" key="7">
    <source>
        <dbReference type="SAM" id="Phobius"/>
    </source>
</evidence>
<dbReference type="AlphaFoldDB" id="A0A6N8JI54"/>
<organism evidence="8 9">
    <name type="scientific">Chitinophaga oryziterrae</name>
    <dbReference type="NCBI Taxonomy" id="1031224"/>
    <lineage>
        <taxon>Bacteria</taxon>
        <taxon>Pseudomonadati</taxon>
        <taxon>Bacteroidota</taxon>
        <taxon>Chitinophagia</taxon>
        <taxon>Chitinophagales</taxon>
        <taxon>Chitinophagaceae</taxon>
        <taxon>Chitinophaga</taxon>
    </lineage>
</organism>
<comment type="subcellular location">
    <subcellularLocation>
        <location evidence="1">Cell inner membrane</location>
    </subcellularLocation>
</comment>
<gene>
    <name evidence="8" type="ORF">GO495_26490</name>
</gene>
<dbReference type="GO" id="GO:0005886">
    <property type="term" value="C:plasma membrane"/>
    <property type="evidence" value="ECO:0007669"/>
    <property type="project" value="UniProtKB-SubCell"/>
</dbReference>
<dbReference type="PANTHER" id="PTHR30606">
    <property type="entry name" value="LIPID A BIOSYNTHESIS LAUROYL ACYLTRANSFERASE"/>
    <property type="match status" value="1"/>
</dbReference>
<dbReference type="GO" id="GO:0009247">
    <property type="term" value="P:glycolipid biosynthetic process"/>
    <property type="evidence" value="ECO:0007669"/>
    <property type="project" value="UniProtKB-ARBA"/>
</dbReference>
<proteinExistence type="predicted"/>
<keyword evidence="2" id="KW-1003">Cell membrane</keyword>
<sequence length="298" mass="35154">MYYFLLAFTYGISILPLWLLYLISDGIYLIIYYVVGYRKKVVFANLRQAFPDKTNKEITLLAKKYYLNLTDMMVETIKLLTISPENLERRFICDLTVLHELYAKGKSCQLHLGHNFNWEWANQFCMQGVRFPFLVVYMPLTNKTADRLFRHFREKSGSTLLPANDIREAMQPWYSKQYLIALVADQNPGNPRRCYWFPFLNKMTAFYKGPEMTAKRNNIPVVFADIRKVKRGYYHATLKLAFEEPQQAPDGAITEAFVHFLEKNIHEQPEVWVWSHRRWKHEYKTPTPPLAGTKDGVD</sequence>
<keyword evidence="7" id="KW-1133">Transmembrane helix</keyword>
<dbReference type="Proteomes" id="UP000468388">
    <property type="component" value="Unassembled WGS sequence"/>
</dbReference>
<evidence type="ECO:0000256" key="5">
    <source>
        <dbReference type="ARBA" id="ARBA00023136"/>
    </source>
</evidence>
<evidence type="ECO:0000313" key="8">
    <source>
        <dbReference type="EMBL" id="MVT44171.1"/>
    </source>
</evidence>
<evidence type="ECO:0000256" key="3">
    <source>
        <dbReference type="ARBA" id="ARBA00022519"/>
    </source>
</evidence>
<evidence type="ECO:0000313" key="9">
    <source>
        <dbReference type="Proteomes" id="UP000468388"/>
    </source>
</evidence>
<dbReference type="Pfam" id="PF03279">
    <property type="entry name" value="Lip_A_acyltrans"/>
    <property type="match status" value="1"/>
</dbReference>
<keyword evidence="9" id="KW-1185">Reference proteome</keyword>
<accession>A0A6N8JI54</accession>
<comment type="caution">
    <text evidence="8">The sequence shown here is derived from an EMBL/GenBank/DDBJ whole genome shotgun (WGS) entry which is preliminary data.</text>
</comment>
<evidence type="ECO:0000256" key="2">
    <source>
        <dbReference type="ARBA" id="ARBA00022475"/>
    </source>
</evidence>